<dbReference type="GO" id="GO:0004563">
    <property type="term" value="F:beta-N-acetylhexosaminidase activity"/>
    <property type="evidence" value="ECO:0007669"/>
    <property type="project" value="UniProtKB-EC"/>
</dbReference>
<dbReference type="EMBL" id="SLWB01000009">
    <property type="protein sequence ID" value="TCN66373.1"/>
    <property type="molecule type" value="Genomic_DNA"/>
</dbReference>
<keyword evidence="7" id="KW-0732">Signal</keyword>
<dbReference type="InterPro" id="IPR029018">
    <property type="entry name" value="Hex-like_dom2"/>
</dbReference>
<evidence type="ECO:0000259" key="9">
    <source>
        <dbReference type="Pfam" id="PF02838"/>
    </source>
</evidence>
<accession>A0A4R2ED52</accession>
<dbReference type="Proteomes" id="UP000294830">
    <property type="component" value="Unassembled WGS sequence"/>
</dbReference>
<dbReference type="RefSeq" id="WP_131839503.1">
    <property type="nucleotide sequence ID" value="NZ_SLWB01000009.1"/>
</dbReference>
<sequence>MKKLLICALLLAMSFVSFGQQPYTIIPYPNQLDKLSGAFEFKQNLSVTLPRSFASELKWLTATFKDEYGIAIATSAKGQVVFKQDKTMANEAYRLTVASDKIAIEAATPTGCFYAVQSLRHLMQLTGTGNYRIAACKIEDKPAFGWRAFMLDESRNFKGKAVVKQMLDQMALLKMNVFHWHLTDDQGWRIEIKKYPLLTEVGAWRDSTQSGIWPTGWKSTTFDPNAHGGYYTQDDIREIVAYAAARHITIVPEIEMPGHASAAVAAYPWLGTTGEAIKVPSSYGFLKPVVYNIADERVYTFIEDVLKEVMALFPSKVIHIGGDEVNYDPWKQCTAITQLMEREGFKNYSDVQIYFTNRVSNFIDSQKRSMMGWNEILGKNVHEWSSESDATGSLAKSSIIHFWKGKSEMLKDAITRGYSVVNSDNPYTYLDYDHKAIPLSKAYSFNPVPQGISENEAKQVLGLGCQMWCEFIPKVTDLYSHVFPRIAAYAEVGWTQTANKDYDRFTKSLTTLKRYWDSKGITYYTE</sequence>
<comment type="caution">
    <text evidence="10">The sequence shown here is derived from an EMBL/GenBank/DDBJ whole genome shotgun (WGS) entry which is preliminary data.</text>
</comment>
<dbReference type="Pfam" id="PF00728">
    <property type="entry name" value="Glyco_hydro_20"/>
    <property type="match status" value="1"/>
</dbReference>
<keyword evidence="11" id="KW-1185">Reference proteome</keyword>
<organism evidence="10 11">
    <name type="scientific">Acetobacteroides hydrogenigenes</name>
    <dbReference type="NCBI Taxonomy" id="979970"/>
    <lineage>
        <taxon>Bacteria</taxon>
        <taxon>Pseudomonadati</taxon>
        <taxon>Bacteroidota</taxon>
        <taxon>Bacteroidia</taxon>
        <taxon>Bacteroidales</taxon>
        <taxon>Rikenellaceae</taxon>
        <taxon>Acetobacteroides</taxon>
    </lineage>
</organism>
<name>A0A4R2ED52_9BACT</name>
<feature type="signal peptide" evidence="7">
    <location>
        <begin position="1"/>
        <end position="19"/>
    </location>
</feature>
<comment type="similarity">
    <text evidence="2">Belongs to the glycosyl hydrolase 20 family.</text>
</comment>
<feature type="domain" description="Glycoside hydrolase family 20 catalytic" evidence="8">
    <location>
        <begin position="144"/>
        <end position="496"/>
    </location>
</feature>
<evidence type="ECO:0000256" key="6">
    <source>
        <dbReference type="PIRSR" id="PIRSR625705-1"/>
    </source>
</evidence>
<dbReference type="InterPro" id="IPR015882">
    <property type="entry name" value="HEX_bac_N"/>
</dbReference>
<evidence type="ECO:0000256" key="4">
    <source>
        <dbReference type="ARBA" id="ARBA00022801"/>
    </source>
</evidence>
<dbReference type="Pfam" id="PF02838">
    <property type="entry name" value="Glyco_hydro_20b"/>
    <property type="match status" value="1"/>
</dbReference>
<dbReference type="AlphaFoldDB" id="A0A4R2ED52"/>
<evidence type="ECO:0000313" key="10">
    <source>
        <dbReference type="EMBL" id="TCN66373.1"/>
    </source>
</evidence>
<protein>
    <recommendedName>
        <fullName evidence="3">beta-N-acetylhexosaminidase</fullName>
        <ecNumber evidence="3">3.2.1.52</ecNumber>
    </recommendedName>
</protein>
<dbReference type="OrthoDB" id="1090159at2"/>
<dbReference type="PRINTS" id="PR00738">
    <property type="entry name" value="GLHYDRLASE20"/>
</dbReference>
<evidence type="ECO:0000256" key="2">
    <source>
        <dbReference type="ARBA" id="ARBA00006285"/>
    </source>
</evidence>
<dbReference type="GO" id="GO:0005975">
    <property type="term" value="P:carbohydrate metabolic process"/>
    <property type="evidence" value="ECO:0007669"/>
    <property type="project" value="InterPro"/>
</dbReference>
<dbReference type="EC" id="3.2.1.52" evidence="3"/>
<gene>
    <name evidence="10" type="ORF">CLV25_1092</name>
</gene>
<dbReference type="PANTHER" id="PTHR22600:SF57">
    <property type="entry name" value="BETA-N-ACETYLHEXOSAMINIDASE"/>
    <property type="match status" value="1"/>
</dbReference>
<feature type="domain" description="Beta-hexosaminidase bacterial type N-terminal" evidence="9">
    <location>
        <begin position="23"/>
        <end position="140"/>
    </location>
</feature>
<dbReference type="InterPro" id="IPR015883">
    <property type="entry name" value="Glyco_hydro_20_cat"/>
</dbReference>
<comment type="catalytic activity">
    <reaction evidence="1">
        <text>Hydrolysis of terminal non-reducing N-acetyl-D-hexosamine residues in N-acetyl-beta-D-hexosaminides.</text>
        <dbReference type="EC" id="3.2.1.52"/>
    </reaction>
</comment>
<dbReference type="InterPro" id="IPR017853">
    <property type="entry name" value="GH"/>
</dbReference>
<proteinExistence type="inferred from homology"/>
<evidence type="ECO:0000256" key="3">
    <source>
        <dbReference type="ARBA" id="ARBA00012663"/>
    </source>
</evidence>
<dbReference type="PANTHER" id="PTHR22600">
    <property type="entry name" value="BETA-HEXOSAMINIDASE"/>
    <property type="match status" value="1"/>
</dbReference>
<evidence type="ECO:0000256" key="7">
    <source>
        <dbReference type="SAM" id="SignalP"/>
    </source>
</evidence>
<dbReference type="InterPro" id="IPR025705">
    <property type="entry name" value="Beta_hexosaminidase_sua/sub"/>
</dbReference>
<dbReference type="Gene3D" id="3.30.379.10">
    <property type="entry name" value="Chitobiase/beta-hexosaminidase domain 2-like"/>
    <property type="match status" value="1"/>
</dbReference>
<dbReference type="GO" id="GO:0030203">
    <property type="term" value="P:glycosaminoglycan metabolic process"/>
    <property type="evidence" value="ECO:0007669"/>
    <property type="project" value="TreeGrafter"/>
</dbReference>
<dbReference type="CDD" id="cd06563">
    <property type="entry name" value="GH20_chitobiase-like"/>
    <property type="match status" value="1"/>
</dbReference>
<dbReference type="Gene3D" id="3.20.20.80">
    <property type="entry name" value="Glycosidases"/>
    <property type="match status" value="1"/>
</dbReference>
<evidence type="ECO:0000313" key="11">
    <source>
        <dbReference type="Proteomes" id="UP000294830"/>
    </source>
</evidence>
<evidence type="ECO:0000256" key="1">
    <source>
        <dbReference type="ARBA" id="ARBA00001231"/>
    </source>
</evidence>
<keyword evidence="5" id="KW-0326">Glycosidase</keyword>
<feature type="active site" description="Proton donor" evidence="6">
    <location>
        <position position="324"/>
    </location>
</feature>
<dbReference type="GO" id="GO:0016020">
    <property type="term" value="C:membrane"/>
    <property type="evidence" value="ECO:0007669"/>
    <property type="project" value="TreeGrafter"/>
</dbReference>
<evidence type="ECO:0000259" key="8">
    <source>
        <dbReference type="Pfam" id="PF00728"/>
    </source>
</evidence>
<keyword evidence="4" id="KW-0378">Hydrolase</keyword>
<evidence type="ECO:0000256" key="5">
    <source>
        <dbReference type="ARBA" id="ARBA00023295"/>
    </source>
</evidence>
<dbReference type="PIRSF" id="PIRSF001093">
    <property type="entry name" value="B-hxosamndse_ab_euk"/>
    <property type="match status" value="1"/>
</dbReference>
<reference evidence="10 11" key="1">
    <citation type="submission" date="2019-03" db="EMBL/GenBank/DDBJ databases">
        <title>Genomic Encyclopedia of Archaeal and Bacterial Type Strains, Phase II (KMG-II): from individual species to whole genera.</title>
        <authorList>
            <person name="Goeker M."/>
        </authorList>
    </citation>
    <scope>NUCLEOTIDE SEQUENCE [LARGE SCALE GENOMIC DNA]</scope>
    <source>
        <strain evidence="10 11">RL-C</strain>
    </source>
</reference>
<dbReference type="SUPFAM" id="SSF55545">
    <property type="entry name" value="beta-N-acetylhexosaminidase-like domain"/>
    <property type="match status" value="1"/>
</dbReference>
<feature type="chain" id="PRO_5020736739" description="beta-N-acetylhexosaminidase" evidence="7">
    <location>
        <begin position="20"/>
        <end position="526"/>
    </location>
</feature>
<dbReference type="SUPFAM" id="SSF51445">
    <property type="entry name" value="(Trans)glycosidases"/>
    <property type="match status" value="1"/>
</dbReference>